<proteinExistence type="inferred from homology"/>
<dbReference type="PROSITE" id="PS50067">
    <property type="entry name" value="KINESIN_MOTOR_2"/>
    <property type="match status" value="1"/>
</dbReference>
<evidence type="ECO:0000259" key="8">
    <source>
        <dbReference type="PROSITE" id="PS50067"/>
    </source>
</evidence>
<evidence type="ECO:0000313" key="10">
    <source>
        <dbReference type="Proteomes" id="UP001642484"/>
    </source>
</evidence>
<dbReference type="EMBL" id="CAXAMN010022496">
    <property type="protein sequence ID" value="CAK9070369.1"/>
    <property type="molecule type" value="Genomic_DNA"/>
</dbReference>
<dbReference type="InterPro" id="IPR036961">
    <property type="entry name" value="Kinesin_motor_dom_sf"/>
</dbReference>
<keyword evidence="3 7" id="KW-0175">Coiled coil</keyword>
<dbReference type="PANTHER" id="PTHR47968">
    <property type="entry name" value="CENTROMERE PROTEIN E"/>
    <property type="match status" value="1"/>
</dbReference>
<dbReference type="SUPFAM" id="SSF52540">
    <property type="entry name" value="P-loop containing nucleoside triphosphate hydrolases"/>
    <property type="match status" value="1"/>
</dbReference>
<evidence type="ECO:0000256" key="2">
    <source>
        <dbReference type="ARBA" id="ARBA00022840"/>
    </source>
</evidence>
<dbReference type="InterPro" id="IPR027417">
    <property type="entry name" value="P-loop_NTPase"/>
</dbReference>
<keyword evidence="1 5" id="KW-0547">Nucleotide-binding</keyword>
<sequence length="578" mass="63851">MPLSFEVCSCLRPPVPGHVSVSCRMRPLLVGEVSSGVARAPWVLTNQSITLKERSISRVDSDFNSDGLKSLKTRGELRNLDHLRRPDGETIMDHVFGEEASTQQVYEEAFKSIVFGAAEGMNGAILAYGQTASGKTFSISGSTAVSYDGEPNKGIIHFALDDLFGQLTKKAEEGKGMEYLVRMSYCELYMERVNDLLRKIGPQSQNLVVKEDPEGRGFYADGLKEKIVSSAEEVLMLFAEAEKRRRVAHTRYNEVSSRSHTLLTLCVECSVPLEDVTDDDDDDDGQSVTRIGRLVIVDLAGNERLEAGTEYVAESSSINKSLFFLGKVIEKLAARDKRTSVAPEDGEHIPFRDSKLTRLLSVHLNGNSQTGLLVTLTPSEDAVEQSLTTLRFAQKAAEVRCVAKPVLISKEQSLIVKQREIISQLHNQVRSLQEEVQRSTMQRTNEEELAAEREQCAQQLQALVLSSSKHGQSFISKSREVDTVVTALHRNMDVLKKQKATVVESMKGLYQTIHGITAAVAQASEVLSATGDSEVAKELLRSACPLEESGKENQNVWVPAILELREKLELLVDAGRSR</sequence>
<dbReference type="InterPro" id="IPR001752">
    <property type="entry name" value="Kinesin_motor_dom"/>
</dbReference>
<gene>
    <name evidence="9" type="ORF">CCMP2556_LOCUS34608</name>
</gene>
<keyword evidence="10" id="KW-1185">Reference proteome</keyword>
<dbReference type="Gene3D" id="3.40.850.10">
    <property type="entry name" value="Kinesin motor domain"/>
    <property type="match status" value="1"/>
</dbReference>
<organism evidence="9 10">
    <name type="scientific">Durusdinium trenchii</name>
    <dbReference type="NCBI Taxonomy" id="1381693"/>
    <lineage>
        <taxon>Eukaryota</taxon>
        <taxon>Sar</taxon>
        <taxon>Alveolata</taxon>
        <taxon>Dinophyceae</taxon>
        <taxon>Suessiales</taxon>
        <taxon>Symbiodiniaceae</taxon>
        <taxon>Durusdinium</taxon>
    </lineage>
</organism>
<accession>A0ABP0P5N3</accession>
<keyword evidence="2 5" id="KW-0067">ATP-binding</keyword>
<dbReference type="PROSITE" id="PS00411">
    <property type="entry name" value="KINESIN_MOTOR_1"/>
    <property type="match status" value="1"/>
</dbReference>
<dbReference type="Pfam" id="PF00225">
    <property type="entry name" value="Kinesin"/>
    <property type="match status" value="1"/>
</dbReference>
<evidence type="ECO:0000256" key="6">
    <source>
        <dbReference type="RuleBase" id="RU000394"/>
    </source>
</evidence>
<keyword evidence="4 5" id="KW-0505">Motor protein</keyword>
<evidence type="ECO:0000256" key="3">
    <source>
        <dbReference type="ARBA" id="ARBA00023054"/>
    </source>
</evidence>
<dbReference type="PANTHER" id="PTHR47968:SF75">
    <property type="entry name" value="CENTROMERE-ASSOCIATED PROTEIN E"/>
    <property type="match status" value="1"/>
</dbReference>
<name>A0ABP0P5N3_9DINO</name>
<feature type="coiled-coil region" evidence="7">
    <location>
        <begin position="415"/>
        <end position="449"/>
    </location>
</feature>
<feature type="binding site" evidence="5">
    <location>
        <begin position="129"/>
        <end position="136"/>
    </location>
    <ligand>
        <name>ATP</name>
        <dbReference type="ChEBI" id="CHEBI:30616"/>
    </ligand>
</feature>
<comment type="caution">
    <text evidence="9">The sequence shown here is derived from an EMBL/GenBank/DDBJ whole genome shotgun (WGS) entry which is preliminary data.</text>
</comment>
<feature type="domain" description="Kinesin motor" evidence="8">
    <location>
        <begin position="18"/>
        <end position="399"/>
    </location>
</feature>
<dbReference type="PRINTS" id="PR00380">
    <property type="entry name" value="KINESINHEAVY"/>
</dbReference>
<keyword evidence="6" id="KW-0493">Microtubule</keyword>
<dbReference type="InterPro" id="IPR027640">
    <property type="entry name" value="Kinesin-like_fam"/>
</dbReference>
<evidence type="ECO:0000256" key="5">
    <source>
        <dbReference type="PROSITE-ProRule" id="PRU00283"/>
    </source>
</evidence>
<evidence type="ECO:0000256" key="4">
    <source>
        <dbReference type="ARBA" id="ARBA00023175"/>
    </source>
</evidence>
<dbReference type="SMART" id="SM00129">
    <property type="entry name" value="KISc"/>
    <property type="match status" value="1"/>
</dbReference>
<dbReference type="Proteomes" id="UP001642484">
    <property type="component" value="Unassembled WGS sequence"/>
</dbReference>
<protein>
    <recommendedName>
        <fullName evidence="6">Kinesin-like protein</fullName>
    </recommendedName>
</protein>
<evidence type="ECO:0000313" key="9">
    <source>
        <dbReference type="EMBL" id="CAK9070369.1"/>
    </source>
</evidence>
<dbReference type="InterPro" id="IPR019821">
    <property type="entry name" value="Kinesin_motor_CS"/>
</dbReference>
<evidence type="ECO:0000256" key="7">
    <source>
        <dbReference type="SAM" id="Coils"/>
    </source>
</evidence>
<reference evidence="9 10" key="1">
    <citation type="submission" date="2024-02" db="EMBL/GenBank/DDBJ databases">
        <authorList>
            <person name="Chen Y."/>
            <person name="Shah S."/>
            <person name="Dougan E. K."/>
            <person name="Thang M."/>
            <person name="Chan C."/>
        </authorList>
    </citation>
    <scope>NUCLEOTIDE SEQUENCE [LARGE SCALE GENOMIC DNA]</scope>
</reference>
<comment type="similarity">
    <text evidence="5 6">Belongs to the TRAFAC class myosin-kinesin ATPase superfamily. Kinesin family.</text>
</comment>
<evidence type="ECO:0000256" key="1">
    <source>
        <dbReference type="ARBA" id="ARBA00022741"/>
    </source>
</evidence>